<dbReference type="Proteomes" id="UP001437256">
    <property type="component" value="Unassembled WGS sequence"/>
</dbReference>
<proteinExistence type="predicted"/>
<evidence type="ECO:0000313" key="1">
    <source>
        <dbReference type="EMBL" id="KAL0063772.1"/>
    </source>
</evidence>
<reference evidence="1 2" key="1">
    <citation type="submission" date="2024-05" db="EMBL/GenBank/DDBJ databases">
        <title>A draft genome resource for the thread blight pathogen Marasmius tenuissimus strain MS-2.</title>
        <authorList>
            <person name="Yulfo-Soto G.E."/>
            <person name="Baruah I.K."/>
            <person name="Amoako-Attah I."/>
            <person name="Bukari Y."/>
            <person name="Meinhardt L.W."/>
            <person name="Bailey B.A."/>
            <person name="Cohen S.P."/>
        </authorList>
    </citation>
    <scope>NUCLEOTIDE SEQUENCE [LARGE SCALE GENOMIC DNA]</scope>
    <source>
        <strain evidence="1 2">MS-2</strain>
    </source>
</reference>
<evidence type="ECO:0000313" key="2">
    <source>
        <dbReference type="Proteomes" id="UP001437256"/>
    </source>
</evidence>
<organism evidence="1 2">
    <name type="scientific">Marasmius tenuissimus</name>
    <dbReference type="NCBI Taxonomy" id="585030"/>
    <lineage>
        <taxon>Eukaryota</taxon>
        <taxon>Fungi</taxon>
        <taxon>Dikarya</taxon>
        <taxon>Basidiomycota</taxon>
        <taxon>Agaricomycotina</taxon>
        <taxon>Agaricomycetes</taxon>
        <taxon>Agaricomycetidae</taxon>
        <taxon>Agaricales</taxon>
        <taxon>Marasmiineae</taxon>
        <taxon>Marasmiaceae</taxon>
        <taxon>Marasmius</taxon>
    </lineage>
</organism>
<accession>A0ABR2ZRM1</accession>
<gene>
    <name evidence="1" type="ORF">AAF712_009329</name>
</gene>
<name>A0ABR2ZRM1_9AGAR</name>
<sequence>MSKIDIDWTISWADMYKPEKATVVELVSGFVDSLPPAELLEIIQEESVNIRERYLSSSTVSTVPQSHVGKL</sequence>
<protein>
    <submittedName>
        <fullName evidence="1">Uncharacterized protein</fullName>
    </submittedName>
</protein>
<dbReference type="EMBL" id="JBBXMP010000074">
    <property type="protein sequence ID" value="KAL0063772.1"/>
    <property type="molecule type" value="Genomic_DNA"/>
</dbReference>
<comment type="caution">
    <text evidence="1">The sequence shown here is derived from an EMBL/GenBank/DDBJ whole genome shotgun (WGS) entry which is preliminary data.</text>
</comment>
<keyword evidence="2" id="KW-1185">Reference proteome</keyword>